<dbReference type="GO" id="GO:0015344">
    <property type="term" value="F:siderophore uptake transmembrane transporter activity"/>
    <property type="evidence" value="ECO:0007669"/>
    <property type="project" value="TreeGrafter"/>
</dbReference>
<evidence type="ECO:0000313" key="14">
    <source>
        <dbReference type="EMBL" id="PJG82853.1"/>
    </source>
</evidence>
<accession>A0A2M8RVF1</accession>
<keyword evidence="3 9" id="KW-0813">Transport</keyword>
<dbReference type="InterPro" id="IPR012910">
    <property type="entry name" value="Plug_dom"/>
</dbReference>
<sequence>MKKTHFALLPLAAFIASAAHADTQALDTIDVVSDNFSPQAENIAAKGVTKVRQATKMSDVIRGVPGVNVNGARSAVERYNIRGVSEEYLTVTVDGARQNGYAFHHAGNYGIDPEILKRVDIDVGSNSVVAGAGSLGGSIKFETVDAADLLEEGQNIGAKLKYAYGSNGNSHQGMATLYGRSGDLDLLGYFNYRHQEDGKDGNGVKNANRGHLQNYLFKAKYNISPEQWLKVSTERYTNTAFSCFRANFGTCLGDVPQEGEKGYVSSNHSRAYTELTRKTHTLSYGFNPQDNKWVNVKFNAYNTETEMASMGSPQTKVETNGATLLNTSEFDLGVTGHRVLFGGELYQTKSKALNDTEKTYETKVTSTSVYLEDQIALGDFLITPGVRYDHHKADLDPSFNRTYQRFSKALGLKYALTDEIVLFANYTELFKGPDAGEIMLRGSRNYSANLEAIRGDNKEVGFNFVKDRLLSDNDGLSFTAKYFHTDYDNLNKNTTAPKPLSGSLYTSVGAVKLKGVEASAKYRYDNTQLSVSYARARSEQKSDHLAAFPDTGDRYTFGISQYIPAAHVELGWNTMFVRNLYMPTLVGSRGAQKAGKLRKDGYAVSNLYVSWSPEQVKGLELTAGIDNIFNRAYKDQSTQYYGSVDLDPGRNYKLSVAYKF</sequence>
<evidence type="ECO:0000256" key="5">
    <source>
        <dbReference type="ARBA" id="ARBA00022692"/>
    </source>
</evidence>
<dbReference type="AlphaFoldDB" id="A0A2M8RVF1"/>
<feature type="domain" description="TonB-dependent receptor plug" evidence="13">
    <location>
        <begin position="41"/>
        <end position="137"/>
    </location>
</feature>
<dbReference type="GO" id="GO:0044718">
    <property type="term" value="P:siderophore transmembrane transport"/>
    <property type="evidence" value="ECO:0007669"/>
    <property type="project" value="TreeGrafter"/>
</dbReference>
<dbReference type="Gene3D" id="2.170.130.10">
    <property type="entry name" value="TonB-dependent receptor, plug domain"/>
    <property type="match status" value="1"/>
</dbReference>
<protein>
    <submittedName>
        <fullName evidence="14">TonB-dependent receptor</fullName>
    </submittedName>
</protein>
<evidence type="ECO:0000259" key="12">
    <source>
        <dbReference type="Pfam" id="PF00593"/>
    </source>
</evidence>
<dbReference type="InterPro" id="IPR037066">
    <property type="entry name" value="Plug_dom_sf"/>
</dbReference>
<comment type="subcellular location">
    <subcellularLocation>
        <location evidence="1 9">Cell outer membrane</location>
        <topology evidence="1 9">Multi-pass membrane protein</topology>
    </subcellularLocation>
</comment>
<comment type="caution">
    <text evidence="14">The sequence shown here is derived from an EMBL/GenBank/DDBJ whole genome shotgun (WGS) entry which is preliminary data.</text>
</comment>
<organism evidence="14 15">
    <name type="scientific">Caviibacterium pharyngocola</name>
    <dbReference type="NCBI Taxonomy" id="28159"/>
    <lineage>
        <taxon>Bacteria</taxon>
        <taxon>Pseudomonadati</taxon>
        <taxon>Pseudomonadota</taxon>
        <taxon>Gammaproteobacteria</taxon>
        <taxon>Pasteurellales</taxon>
        <taxon>Pasteurellaceae</taxon>
        <taxon>Caviibacterium</taxon>
    </lineage>
</organism>
<keyword evidence="15" id="KW-1185">Reference proteome</keyword>
<keyword evidence="14" id="KW-0675">Receptor</keyword>
<dbReference type="EMBL" id="PHGZ01000013">
    <property type="protein sequence ID" value="PJG82853.1"/>
    <property type="molecule type" value="Genomic_DNA"/>
</dbReference>
<evidence type="ECO:0000256" key="3">
    <source>
        <dbReference type="ARBA" id="ARBA00022448"/>
    </source>
</evidence>
<dbReference type="InterPro" id="IPR039426">
    <property type="entry name" value="TonB-dep_rcpt-like"/>
</dbReference>
<evidence type="ECO:0000256" key="10">
    <source>
        <dbReference type="RuleBase" id="RU003357"/>
    </source>
</evidence>
<evidence type="ECO:0000256" key="6">
    <source>
        <dbReference type="ARBA" id="ARBA00023077"/>
    </source>
</evidence>
<dbReference type="PANTHER" id="PTHR30069">
    <property type="entry name" value="TONB-DEPENDENT OUTER MEMBRANE RECEPTOR"/>
    <property type="match status" value="1"/>
</dbReference>
<keyword evidence="5 9" id="KW-0812">Transmembrane</keyword>
<evidence type="ECO:0000313" key="15">
    <source>
        <dbReference type="Proteomes" id="UP000230282"/>
    </source>
</evidence>
<dbReference type="SUPFAM" id="SSF56935">
    <property type="entry name" value="Porins"/>
    <property type="match status" value="1"/>
</dbReference>
<dbReference type="GO" id="GO:0015232">
    <property type="term" value="F:heme transmembrane transporter activity"/>
    <property type="evidence" value="ECO:0007669"/>
    <property type="project" value="InterPro"/>
</dbReference>
<keyword evidence="7 9" id="KW-0472">Membrane</keyword>
<dbReference type="CDD" id="cd01347">
    <property type="entry name" value="ligand_gated_channel"/>
    <property type="match status" value="1"/>
</dbReference>
<reference evidence="14 15" key="1">
    <citation type="submission" date="2017-11" db="EMBL/GenBank/DDBJ databases">
        <title>Reclassification of Bisgaard taxon 5 as Caviibacterium pharyngocola gen. nov., sp. nov.</title>
        <authorList>
            <person name="Christensen H."/>
        </authorList>
    </citation>
    <scope>NUCLEOTIDE SEQUENCE [LARGE SCALE GENOMIC DNA]</scope>
    <source>
        <strain evidence="14 15">7_3</strain>
    </source>
</reference>
<keyword evidence="11" id="KW-0732">Signal</keyword>
<dbReference type="InterPro" id="IPR000531">
    <property type="entry name" value="Beta-barrel_TonB"/>
</dbReference>
<evidence type="ECO:0000256" key="2">
    <source>
        <dbReference type="ARBA" id="ARBA00009810"/>
    </source>
</evidence>
<keyword evidence="8 9" id="KW-0998">Cell outer membrane</keyword>
<evidence type="ECO:0000256" key="8">
    <source>
        <dbReference type="ARBA" id="ARBA00023237"/>
    </source>
</evidence>
<dbReference type="PANTHER" id="PTHR30069:SF41">
    <property type="entry name" value="HEME_HEMOPEXIN UTILIZATION PROTEIN C"/>
    <property type="match status" value="1"/>
</dbReference>
<feature type="domain" description="TonB-dependent receptor-like beta-barrel" evidence="12">
    <location>
        <begin position="259"/>
        <end position="628"/>
    </location>
</feature>
<dbReference type="GO" id="GO:0009279">
    <property type="term" value="C:cell outer membrane"/>
    <property type="evidence" value="ECO:0007669"/>
    <property type="project" value="UniProtKB-SubCell"/>
</dbReference>
<dbReference type="OrthoDB" id="6046653at2"/>
<dbReference type="Pfam" id="PF07715">
    <property type="entry name" value="Plug"/>
    <property type="match status" value="1"/>
</dbReference>
<dbReference type="NCBIfam" id="TIGR01785">
    <property type="entry name" value="TonB-hemin"/>
    <property type="match status" value="1"/>
</dbReference>
<evidence type="ECO:0000256" key="11">
    <source>
        <dbReference type="SAM" id="SignalP"/>
    </source>
</evidence>
<evidence type="ECO:0000256" key="7">
    <source>
        <dbReference type="ARBA" id="ARBA00023136"/>
    </source>
</evidence>
<name>A0A2M8RVF1_9PAST</name>
<comment type="similarity">
    <text evidence="2 9 10">Belongs to the TonB-dependent receptor family.</text>
</comment>
<dbReference type="Gene3D" id="2.40.170.20">
    <property type="entry name" value="TonB-dependent receptor, beta-barrel domain"/>
    <property type="match status" value="1"/>
</dbReference>
<dbReference type="PROSITE" id="PS52016">
    <property type="entry name" value="TONB_DEPENDENT_REC_3"/>
    <property type="match status" value="1"/>
</dbReference>
<keyword evidence="6 10" id="KW-0798">TonB box</keyword>
<dbReference type="Pfam" id="PF00593">
    <property type="entry name" value="TonB_dep_Rec_b-barrel"/>
    <property type="match status" value="1"/>
</dbReference>
<keyword evidence="4 9" id="KW-1134">Transmembrane beta strand</keyword>
<feature type="signal peptide" evidence="11">
    <location>
        <begin position="1"/>
        <end position="21"/>
    </location>
</feature>
<evidence type="ECO:0000256" key="9">
    <source>
        <dbReference type="PROSITE-ProRule" id="PRU01360"/>
    </source>
</evidence>
<feature type="chain" id="PRO_5014760464" evidence="11">
    <location>
        <begin position="22"/>
        <end position="660"/>
    </location>
</feature>
<dbReference type="RefSeq" id="WP_100296544.1">
    <property type="nucleotide sequence ID" value="NZ_PHGZ01000013.1"/>
</dbReference>
<dbReference type="InterPro" id="IPR036942">
    <property type="entry name" value="Beta-barrel_TonB_sf"/>
</dbReference>
<gene>
    <name evidence="14" type="ORF">CVP04_05655</name>
</gene>
<dbReference type="InterPro" id="IPR011276">
    <property type="entry name" value="TonB_haem/Hb_rcpt"/>
</dbReference>
<proteinExistence type="inferred from homology"/>
<evidence type="ECO:0000256" key="1">
    <source>
        <dbReference type="ARBA" id="ARBA00004571"/>
    </source>
</evidence>
<dbReference type="Proteomes" id="UP000230282">
    <property type="component" value="Unassembled WGS sequence"/>
</dbReference>
<evidence type="ECO:0000259" key="13">
    <source>
        <dbReference type="Pfam" id="PF07715"/>
    </source>
</evidence>
<evidence type="ECO:0000256" key="4">
    <source>
        <dbReference type="ARBA" id="ARBA00022452"/>
    </source>
</evidence>